<name>A0A158EFI9_9BURK</name>
<sequence>MPELRRQIMRLLPDAANSGDFISTPALYQRLQRLFAEPPTIKTVGRRLQKLEDEGLVESRRDGTASTWRRKAGASGMAAKAGSMTFDEALALQTLKRFSSRQIPELVAESLSSMFELAEARLSRTNTANEAKYARWASKVAVESGGFALRCPAIDPAMFAAASRALFEEHKLSVVYRPRSDDHKEKARVLMPLGIVEVGTLVYLIAATDGKEDGTRNRSGTALRPIMYRMDRFASIEPKPERFDYPPEFSLDAYVKEDRHFDFQEGEDVRLELRFTHGRGDHLLEARLAADQAAEMQGDALIVRGTVPLSQRLRWWLRAFGPYVEVLAPASLRDELAAEAHALARLYG</sequence>
<dbReference type="RefSeq" id="WP_062611489.1">
    <property type="nucleotide sequence ID" value="NZ_FCOX02000075.1"/>
</dbReference>
<evidence type="ECO:0000313" key="3">
    <source>
        <dbReference type="EMBL" id="SAL05156.1"/>
    </source>
</evidence>
<feature type="domain" description="WYL" evidence="1">
    <location>
        <begin position="158"/>
        <end position="237"/>
    </location>
</feature>
<dbReference type="PANTHER" id="PTHR34580">
    <property type="match status" value="1"/>
</dbReference>
<dbReference type="OrthoDB" id="8595817at2"/>
<reference evidence="3" key="1">
    <citation type="submission" date="2016-01" db="EMBL/GenBank/DDBJ databases">
        <authorList>
            <person name="Peeters C."/>
        </authorList>
    </citation>
    <scope>NUCLEOTIDE SEQUENCE</scope>
    <source>
        <strain evidence="3">LMG 29321</strain>
    </source>
</reference>
<accession>A0A158EFI9</accession>
<feature type="domain" description="WCX" evidence="2">
    <location>
        <begin position="268"/>
        <end position="344"/>
    </location>
</feature>
<dbReference type="AlphaFoldDB" id="A0A158EFI9"/>
<organism evidence="3 4">
    <name type="scientific">Caballeronia calidae</name>
    <dbReference type="NCBI Taxonomy" id="1777139"/>
    <lineage>
        <taxon>Bacteria</taxon>
        <taxon>Pseudomonadati</taxon>
        <taxon>Pseudomonadota</taxon>
        <taxon>Betaproteobacteria</taxon>
        <taxon>Burkholderiales</taxon>
        <taxon>Burkholderiaceae</taxon>
        <taxon>Caballeronia</taxon>
    </lineage>
</organism>
<evidence type="ECO:0000259" key="1">
    <source>
        <dbReference type="Pfam" id="PF13280"/>
    </source>
</evidence>
<keyword evidence="4" id="KW-1185">Reference proteome</keyword>
<dbReference type="InterPro" id="IPR051534">
    <property type="entry name" value="CBASS_pafABC_assoc_protein"/>
</dbReference>
<evidence type="ECO:0000259" key="2">
    <source>
        <dbReference type="Pfam" id="PF25583"/>
    </source>
</evidence>
<proteinExistence type="predicted"/>
<dbReference type="PANTHER" id="PTHR34580:SF1">
    <property type="entry name" value="PROTEIN PAFC"/>
    <property type="match status" value="1"/>
</dbReference>
<dbReference type="Gene3D" id="1.10.10.10">
    <property type="entry name" value="Winged helix-like DNA-binding domain superfamily/Winged helix DNA-binding domain"/>
    <property type="match status" value="1"/>
</dbReference>
<dbReference type="PROSITE" id="PS52050">
    <property type="entry name" value="WYL"/>
    <property type="match status" value="1"/>
</dbReference>
<dbReference type="InterPro" id="IPR057727">
    <property type="entry name" value="WCX_dom"/>
</dbReference>
<protein>
    <submittedName>
        <fullName evidence="3">Transcriptional regulator</fullName>
    </submittedName>
</protein>
<gene>
    <name evidence="3" type="ORF">AWB78_07329</name>
</gene>
<dbReference type="Proteomes" id="UP000071859">
    <property type="component" value="Unassembled WGS sequence"/>
</dbReference>
<dbReference type="Pfam" id="PF25583">
    <property type="entry name" value="WCX"/>
    <property type="match status" value="1"/>
</dbReference>
<evidence type="ECO:0000313" key="4">
    <source>
        <dbReference type="Proteomes" id="UP000071859"/>
    </source>
</evidence>
<dbReference type="EMBL" id="FCOX02000075">
    <property type="protein sequence ID" value="SAL05156.1"/>
    <property type="molecule type" value="Genomic_DNA"/>
</dbReference>
<comment type="caution">
    <text evidence="3">The sequence shown here is derived from an EMBL/GenBank/DDBJ whole genome shotgun (WGS) entry which is preliminary data.</text>
</comment>
<dbReference type="InterPro" id="IPR036388">
    <property type="entry name" value="WH-like_DNA-bd_sf"/>
</dbReference>
<dbReference type="InterPro" id="IPR026881">
    <property type="entry name" value="WYL_dom"/>
</dbReference>
<dbReference type="Pfam" id="PF13280">
    <property type="entry name" value="WYL"/>
    <property type="match status" value="1"/>
</dbReference>